<dbReference type="PRINTS" id="PR00081">
    <property type="entry name" value="GDHRDH"/>
</dbReference>
<keyword evidence="2 5" id="KW-0560">Oxidoreductase</keyword>
<evidence type="ECO:0000256" key="3">
    <source>
        <dbReference type="ARBA" id="ARBA00023027"/>
    </source>
</evidence>
<dbReference type="PRINTS" id="PR00080">
    <property type="entry name" value="SDRFAMILY"/>
</dbReference>
<comment type="similarity">
    <text evidence="1 4">Belongs to the short-chain dehydrogenases/reductases (SDR) family.</text>
</comment>
<dbReference type="PANTHER" id="PTHR42760:SF133">
    <property type="entry name" value="3-OXOACYL-[ACYL-CARRIER-PROTEIN] REDUCTASE"/>
    <property type="match status" value="1"/>
</dbReference>
<comment type="caution">
    <text evidence="5">The sequence shown here is derived from an EMBL/GenBank/DDBJ whole genome shotgun (WGS) entry which is preliminary data.</text>
</comment>
<dbReference type="EMBL" id="BLAH01000076">
    <property type="protein sequence ID" value="GES36921.1"/>
    <property type="molecule type" value="Genomic_DNA"/>
</dbReference>
<dbReference type="InterPro" id="IPR020904">
    <property type="entry name" value="Sc_DH/Rdtase_CS"/>
</dbReference>
<sequence>MDSMSEFEGRVALITGGARGQGRSHAVALAERGADIVLCDRCADSPVVPYPLATEADLEETAAAVRATGRRCLTAKLDTADRPAMDELVAQAHAEFGRIDIAVANAGVSVAAPIQAMTEAQWAEAIGSNLTGVFNTVGAVAPGMVARGYGRIVTISSMLGRAGNTNMAAYSASKWGVIGLTKSAALDLAPHGVTVNAIAPGNISTPMIHNDFLYGLMRPDLEHPGADDVAPIFQSLHAQPVPWLEPAEITRVVLFFAAEASAHISGTVLPVDAGNAGRVTG</sequence>
<dbReference type="SUPFAM" id="SSF51735">
    <property type="entry name" value="NAD(P)-binding Rossmann-fold domains"/>
    <property type="match status" value="1"/>
</dbReference>
<evidence type="ECO:0000256" key="2">
    <source>
        <dbReference type="ARBA" id="ARBA00023002"/>
    </source>
</evidence>
<evidence type="ECO:0000313" key="6">
    <source>
        <dbReference type="Proteomes" id="UP000325466"/>
    </source>
</evidence>
<accession>A0ABQ0YK30</accession>
<dbReference type="PROSITE" id="PS00061">
    <property type="entry name" value="ADH_SHORT"/>
    <property type="match status" value="1"/>
</dbReference>
<dbReference type="InterPro" id="IPR036291">
    <property type="entry name" value="NAD(P)-bd_dom_sf"/>
</dbReference>
<dbReference type="Gene3D" id="3.40.50.720">
    <property type="entry name" value="NAD(P)-binding Rossmann-like Domain"/>
    <property type="match status" value="1"/>
</dbReference>
<dbReference type="NCBIfam" id="TIGR03971">
    <property type="entry name" value="SDR_subfam_1"/>
    <property type="match status" value="1"/>
</dbReference>
<dbReference type="InterPro" id="IPR023985">
    <property type="entry name" value="SDR_subfam_1"/>
</dbReference>
<organism evidence="5 6">
    <name type="scientific">Rhodococcus aetherivorans</name>
    <dbReference type="NCBI Taxonomy" id="191292"/>
    <lineage>
        <taxon>Bacteria</taxon>
        <taxon>Bacillati</taxon>
        <taxon>Actinomycetota</taxon>
        <taxon>Actinomycetes</taxon>
        <taxon>Mycobacteriales</taxon>
        <taxon>Nocardiaceae</taxon>
        <taxon>Rhodococcus</taxon>
    </lineage>
</organism>
<keyword evidence="3" id="KW-0520">NAD</keyword>
<name>A0ABQ0YK30_9NOCA</name>
<dbReference type="Proteomes" id="UP000325466">
    <property type="component" value="Unassembled WGS sequence"/>
</dbReference>
<dbReference type="GO" id="GO:0004316">
    <property type="term" value="F:3-oxoacyl-[acyl-carrier-protein] reductase (NADPH) activity"/>
    <property type="evidence" value="ECO:0007669"/>
    <property type="project" value="UniProtKB-EC"/>
</dbReference>
<evidence type="ECO:0000313" key="5">
    <source>
        <dbReference type="EMBL" id="GES36921.1"/>
    </source>
</evidence>
<proteinExistence type="inferred from homology"/>
<dbReference type="Pfam" id="PF00106">
    <property type="entry name" value="adh_short"/>
    <property type="match status" value="1"/>
</dbReference>
<dbReference type="PANTHER" id="PTHR42760">
    <property type="entry name" value="SHORT-CHAIN DEHYDROGENASES/REDUCTASES FAMILY MEMBER"/>
    <property type="match status" value="1"/>
</dbReference>
<reference evidence="5 6" key="1">
    <citation type="journal article" date="2018" name="Biodegradation">
        <title>1,4-Dioxane degradation characteristics of Rhodococcus aetherivorans JCM 14343.</title>
        <authorList>
            <person name="Inoue D."/>
            <person name="Tsunoda T."/>
            <person name="Yamamoto N."/>
            <person name="Ike M."/>
            <person name="Sei K."/>
        </authorList>
    </citation>
    <scope>NUCLEOTIDE SEQUENCE [LARGE SCALE GENOMIC DNA]</scope>
    <source>
        <strain evidence="5 6">JCM 14343</strain>
    </source>
</reference>
<dbReference type="EC" id="1.1.1.100" evidence="5"/>
<dbReference type="InterPro" id="IPR002347">
    <property type="entry name" value="SDR_fam"/>
</dbReference>
<evidence type="ECO:0000256" key="4">
    <source>
        <dbReference type="RuleBase" id="RU000363"/>
    </source>
</evidence>
<gene>
    <name evidence="5" type="ORF">RAJCM14343_2175</name>
</gene>
<keyword evidence="6" id="KW-1185">Reference proteome</keyword>
<evidence type="ECO:0000256" key="1">
    <source>
        <dbReference type="ARBA" id="ARBA00006484"/>
    </source>
</evidence>
<protein>
    <submittedName>
        <fullName evidence="5">3-oxoacyl-[acyl-carrier protein] reductase</fullName>
        <ecNumber evidence="5">1.1.1.100</ecNumber>
    </submittedName>
</protein>